<evidence type="ECO:0000259" key="3">
    <source>
        <dbReference type="PROSITE" id="PS50987"/>
    </source>
</evidence>
<evidence type="ECO:0000256" key="2">
    <source>
        <dbReference type="ARBA" id="ARBA00023125"/>
    </source>
</evidence>
<name>A0ABS2N893_9BACI</name>
<dbReference type="SUPFAM" id="SSF55961">
    <property type="entry name" value="Bet v1-like"/>
    <property type="match status" value="1"/>
</dbReference>
<keyword evidence="2 4" id="KW-0238">DNA-binding</keyword>
<dbReference type="Gene3D" id="3.30.530.20">
    <property type="match status" value="1"/>
</dbReference>
<keyword evidence="5" id="KW-1185">Reference proteome</keyword>
<evidence type="ECO:0000313" key="4">
    <source>
        <dbReference type="EMBL" id="MBM7584054.1"/>
    </source>
</evidence>
<dbReference type="InterPro" id="IPR011991">
    <property type="entry name" value="ArsR-like_HTH"/>
</dbReference>
<dbReference type="PANTHER" id="PTHR38600">
    <property type="entry name" value="TRANSCRIPTIONAL REGULATORY PROTEIN"/>
    <property type="match status" value="1"/>
</dbReference>
<accession>A0ABS2N893</accession>
<gene>
    <name evidence="4" type="ORF">JOC86_000591</name>
</gene>
<dbReference type="PROSITE" id="PS50987">
    <property type="entry name" value="HTH_ARSR_2"/>
    <property type="match status" value="1"/>
</dbReference>
<comment type="caution">
    <text evidence="4">The sequence shown here is derived from an EMBL/GenBank/DDBJ whole genome shotgun (WGS) entry which is preliminary data.</text>
</comment>
<organism evidence="4 5">
    <name type="scientific">Rossellomorea pakistanensis</name>
    <dbReference type="NCBI Taxonomy" id="992288"/>
    <lineage>
        <taxon>Bacteria</taxon>
        <taxon>Bacillati</taxon>
        <taxon>Bacillota</taxon>
        <taxon>Bacilli</taxon>
        <taxon>Bacillales</taxon>
        <taxon>Bacillaceae</taxon>
        <taxon>Rossellomorea</taxon>
    </lineage>
</organism>
<dbReference type="EMBL" id="JAFBDZ010000001">
    <property type="protein sequence ID" value="MBM7584054.1"/>
    <property type="molecule type" value="Genomic_DNA"/>
</dbReference>
<dbReference type="Pfam" id="PF08327">
    <property type="entry name" value="AHSA1"/>
    <property type="match status" value="1"/>
</dbReference>
<dbReference type="PANTHER" id="PTHR38600:SF1">
    <property type="entry name" value="TRANSCRIPTIONAL REGULATORY PROTEIN"/>
    <property type="match status" value="1"/>
</dbReference>
<comment type="similarity">
    <text evidence="1">Belongs to the AHA1 family.</text>
</comment>
<dbReference type="InterPro" id="IPR013538">
    <property type="entry name" value="ASHA1/2-like_C"/>
</dbReference>
<dbReference type="Gene3D" id="1.10.10.10">
    <property type="entry name" value="Winged helix-like DNA-binding domain superfamily/Winged helix DNA-binding domain"/>
    <property type="match status" value="1"/>
</dbReference>
<dbReference type="SMART" id="SM00418">
    <property type="entry name" value="HTH_ARSR"/>
    <property type="match status" value="1"/>
</dbReference>
<sequence>MVGHDVSHIFKALSHEIRVEILDILKNGPKSTGDLNNHFENVSRYAVMKHLTILNEANLILYRKQGRLRMNFINVAPLQMISERWVSNYQGNFATSILKLKNNLEGSSNDMEKGYVHDSFQIEQEYVIKASKEKVFTSLTKDINNWWAYRLCGEDSSFSLEPKVGGQFLESGKNGDDALWGTITYLKPNEEIRLQGLLGMQGAVTSSYSYVLKEQGDATLLKLSHSAVGLLDPNWAEAHAGGWEELLGSFLKSYAETDQ</sequence>
<evidence type="ECO:0000313" key="5">
    <source>
        <dbReference type="Proteomes" id="UP001646157"/>
    </source>
</evidence>
<dbReference type="InterPro" id="IPR001845">
    <property type="entry name" value="HTH_ArsR_DNA-bd_dom"/>
</dbReference>
<reference evidence="4 5" key="1">
    <citation type="submission" date="2021-01" db="EMBL/GenBank/DDBJ databases">
        <title>Genomic Encyclopedia of Type Strains, Phase IV (KMG-IV): sequencing the most valuable type-strain genomes for metagenomic binning, comparative biology and taxonomic classification.</title>
        <authorList>
            <person name="Goeker M."/>
        </authorList>
    </citation>
    <scope>NUCLEOTIDE SEQUENCE [LARGE SCALE GENOMIC DNA]</scope>
    <source>
        <strain evidence="4 5">DSM 24834</strain>
    </source>
</reference>
<proteinExistence type="inferred from homology"/>
<dbReference type="InterPro" id="IPR036390">
    <property type="entry name" value="WH_DNA-bd_sf"/>
</dbReference>
<protein>
    <submittedName>
        <fullName evidence="4">DNA-binding transcriptional ArsR family regulator/uncharacterized protein YndB with AHSA1/START domain</fullName>
    </submittedName>
</protein>
<dbReference type="InterPro" id="IPR036388">
    <property type="entry name" value="WH-like_DNA-bd_sf"/>
</dbReference>
<dbReference type="CDD" id="cd07814">
    <property type="entry name" value="SRPBCC_CalC_Aha1-like"/>
    <property type="match status" value="1"/>
</dbReference>
<dbReference type="RefSeq" id="WP_205168248.1">
    <property type="nucleotide sequence ID" value="NZ_JAFBDZ010000001.1"/>
</dbReference>
<dbReference type="CDD" id="cd00090">
    <property type="entry name" value="HTH_ARSR"/>
    <property type="match status" value="1"/>
</dbReference>
<dbReference type="Pfam" id="PF01022">
    <property type="entry name" value="HTH_5"/>
    <property type="match status" value="1"/>
</dbReference>
<dbReference type="Proteomes" id="UP001646157">
    <property type="component" value="Unassembled WGS sequence"/>
</dbReference>
<feature type="domain" description="HTH arsR-type" evidence="3">
    <location>
        <begin position="1"/>
        <end position="93"/>
    </location>
</feature>
<evidence type="ECO:0000256" key="1">
    <source>
        <dbReference type="ARBA" id="ARBA00006817"/>
    </source>
</evidence>
<dbReference type="SUPFAM" id="SSF46785">
    <property type="entry name" value="Winged helix' DNA-binding domain"/>
    <property type="match status" value="1"/>
</dbReference>
<dbReference type="GO" id="GO:0003677">
    <property type="term" value="F:DNA binding"/>
    <property type="evidence" value="ECO:0007669"/>
    <property type="project" value="UniProtKB-KW"/>
</dbReference>
<dbReference type="PRINTS" id="PR00778">
    <property type="entry name" value="HTHARSR"/>
</dbReference>
<dbReference type="InterPro" id="IPR023393">
    <property type="entry name" value="START-like_dom_sf"/>
</dbReference>